<evidence type="ECO:0000256" key="3">
    <source>
        <dbReference type="ARBA" id="ARBA00022722"/>
    </source>
</evidence>
<dbReference type="EMBL" id="JBEYBF010000029">
    <property type="protein sequence ID" value="MEU1955863.1"/>
    <property type="molecule type" value="Genomic_DNA"/>
</dbReference>
<name>A0ABV2WYB3_9NOCA</name>
<gene>
    <name evidence="9" type="ORF">ABZ510_28890</name>
</gene>
<protein>
    <submittedName>
        <fullName evidence="9">Type II toxin-antitoxin system VapC family toxin</fullName>
    </submittedName>
</protein>
<dbReference type="PANTHER" id="PTHR33653">
    <property type="entry name" value="RIBONUCLEASE VAPC2"/>
    <property type="match status" value="1"/>
</dbReference>
<dbReference type="InterPro" id="IPR002716">
    <property type="entry name" value="PIN_dom"/>
</dbReference>
<dbReference type="Proteomes" id="UP001550628">
    <property type="component" value="Unassembled WGS sequence"/>
</dbReference>
<evidence type="ECO:0000256" key="6">
    <source>
        <dbReference type="ARBA" id="ARBA00022842"/>
    </source>
</evidence>
<evidence type="ECO:0000259" key="8">
    <source>
        <dbReference type="Pfam" id="PF01850"/>
    </source>
</evidence>
<evidence type="ECO:0000256" key="5">
    <source>
        <dbReference type="ARBA" id="ARBA00022801"/>
    </source>
</evidence>
<comment type="caution">
    <text evidence="9">The sequence shown here is derived from an EMBL/GenBank/DDBJ whole genome shotgun (WGS) entry which is preliminary data.</text>
</comment>
<keyword evidence="6" id="KW-0460">Magnesium</keyword>
<feature type="domain" description="PIN" evidence="8">
    <location>
        <begin position="14"/>
        <end position="131"/>
    </location>
</feature>
<dbReference type="SUPFAM" id="SSF88723">
    <property type="entry name" value="PIN domain-like"/>
    <property type="match status" value="1"/>
</dbReference>
<sequence length="145" mass="16227">MATNLRSIGGPTTLVDSCVLLDVLTDDKNWAQWSAERLAEAVDFGRVVINPIVYAEVSVGYDTVELLDSLLPAEDFVREPLPFRAGFLAGKAYQRYRRNDGTKRSPMPDFYIGAHAAVAGYRLLTRDEQRFKGYFPTVDLIVPVQ</sequence>
<dbReference type="PANTHER" id="PTHR33653:SF1">
    <property type="entry name" value="RIBONUCLEASE VAPC2"/>
    <property type="match status" value="1"/>
</dbReference>
<comment type="similarity">
    <text evidence="7">Belongs to the PINc/VapC protein family.</text>
</comment>
<keyword evidence="4" id="KW-0479">Metal-binding</keyword>
<proteinExistence type="inferred from homology"/>
<keyword evidence="3" id="KW-0540">Nuclease</keyword>
<dbReference type="Gene3D" id="3.40.50.1010">
    <property type="entry name" value="5'-nuclease"/>
    <property type="match status" value="1"/>
</dbReference>
<dbReference type="InterPro" id="IPR050556">
    <property type="entry name" value="Type_II_TA_system_RNase"/>
</dbReference>
<accession>A0ABV2WYB3</accession>
<reference evidence="9 10" key="1">
    <citation type="submission" date="2024-06" db="EMBL/GenBank/DDBJ databases">
        <title>The Natural Products Discovery Center: Release of the First 8490 Sequenced Strains for Exploring Actinobacteria Biosynthetic Diversity.</title>
        <authorList>
            <person name="Kalkreuter E."/>
            <person name="Kautsar S.A."/>
            <person name="Yang D."/>
            <person name="Bader C.D."/>
            <person name="Teijaro C.N."/>
            <person name="Fluegel L."/>
            <person name="Davis C.M."/>
            <person name="Simpson J.R."/>
            <person name="Lauterbach L."/>
            <person name="Steele A.D."/>
            <person name="Gui C."/>
            <person name="Meng S."/>
            <person name="Li G."/>
            <person name="Viehrig K."/>
            <person name="Ye F."/>
            <person name="Su P."/>
            <person name="Kiefer A.F."/>
            <person name="Nichols A."/>
            <person name="Cepeda A.J."/>
            <person name="Yan W."/>
            <person name="Fan B."/>
            <person name="Jiang Y."/>
            <person name="Adhikari A."/>
            <person name="Zheng C.-J."/>
            <person name="Schuster L."/>
            <person name="Cowan T.M."/>
            <person name="Smanski M.J."/>
            <person name="Chevrette M.G."/>
            <person name="De Carvalho L.P.S."/>
            <person name="Shen B."/>
        </authorList>
    </citation>
    <scope>NUCLEOTIDE SEQUENCE [LARGE SCALE GENOMIC DNA]</scope>
    <source>
        <strain evidence="9 10">NPDC019708</strain>
    </source>
</reference>
<evidence type="ECO:0000256" key="1">
    <source>
        <dbReference type="ARBA" id="ARBA00001946"/>
    </source>
</evidence>
<evidence type="ECO:0000256" key="2">
    <source>
        <dbReference type="ARBA" id="ARBA00022649"/>
    </source>
</evidence>
<keyword evidence="2" id="KW-1277">Toxin-antitoxin system</keyword>
<evidence type="ECO:0000313" key="9">
    <source>
        <dbReference type="EMBL" id="MEU1955863.1"/>
    </source>
</evidence>
<keyword evidence="5" id="KW-0378">Hydrolase</keyword>
<evidence type="ECO:0000313" key="10">
    <source>
        <dbReference type="Proteomes" id="UP001550628"/>
    </source>
</evidence>
<comment type="cofactor">
    <cofactor evidence="1">
        <name>Mg(2+)</name>
        <dbReference type="ChEBI" id="CHEBI:18420"/>
    </cofactor>
</comment>
<evidence type="ECO:0000256" key="7">
    <source>
        <dbReference type="ARBA" id="ARBA00038093"/>
    </source>
</evidence>
<dbReference type="GeneID" id="96247631"/>
<keyword evidence="10" id="KW-1185">Reference proteome</keyword>
<evidence type="ECO:0000256" key="4">
    <source>
        <dbReference type="ARBA" id="ARBA00022723"/>
    </source>
</evidence>
<dbReference type="Pfam" id="PF01850">
    <property type="entry name" value="PIN"/>
    <property type="match status" value="1"/>
</dbReference>
<organism evidence="9 10">
    <name type="scientific">Nocardia rhamnosiphila</name>
    <dbReference type="NCBI Taxonomy" id="426716"/>
    <lineage>
        <taxon>Bacteria</taxon>
        <taxon>Bacillati</taxon>
        <taxon>Actinomycetota</taxon>
        <taxon>Actinomycetes</taxon>
        <taxon>Mycobacteriales</taxon>
        <taxon>Nocardiaceae</taxon>
        <taxon>Nocardia</taxon>
    </lineage>
</organism>
<dbReference type="RefSeq" id="WP_051714707.1">
    <property type="nucleotide sequence ID" value="NZ_JBEXYG010000003.1"/>
</dbReference>
<dbReference type="InterPro" id="IPR029060">
    <property type="entry name" value="PIN-like_dom_sf"/>
</dbReference>